<dbReference type="Pfam" id="PF10983">
    <property type="entry name" value="DUF2793"/>
    <property type="match status" value="1"/>
</dbReference>
<accession>A0A9X9XGA9</accession>
<dbReference type="RefSeq" id="WP_211848282.1">
    <property type="nucleotide sequence ID" value="NZ_JAAEDL010000022.1"/>
</dbReference>
<protein>
    <submittedName>
        <fullName evidence="1">DUF2793 domain-containing protein</fullName>
    </submittedName>
</protein>
<organism evidence="1 2">
    <name type="scientific">Neoroseomonas eburnea</name>
    <dbReference type="NCBI Taxonomy" id="1346889"/>
    <lineage>
        <taxon>Bacteria</taxon>
        <taxon>Pseudomonadati</taxon>
        <taxon>Pseudomonadota</taxon>
        <taxon>Alphaproteobacteria</taxon>
        <taxon>Acetobacterales</taxon>
        <taxon>Acetobacteraceae</taxon>
        <taxon>Neoroseomonas</taxon>
    </lineage>
</organism>
<sequence length="173" mass="17378">MPGNPGPNLGLTYGWLPGEPGWGVSGFNPNMAALDAVTHLAVLGQQNSPPGAPSAGDRYIVGTGSGAWAGHDDAIARWNGSTWDFYAPAEGWRAWNAAADALWVYSSGAWGAAPAGTVAAGSITTAELGGDITAAGKALLDDATAADQRATLGLGLSDAQLDDLFRAAAGIEA</sequence>
<dbReference type="EMBL" id="JAAEDL010000022">
    <property type="protein sequence ID" value="MBR0682745.1"/>
    <property type="molecule type" value="Genomic_DNA"/>
</dbReference>
<evidence type="ECO:0000313" key="1">
    <source>
        <dbReference type="EMBL" id="MBR0682745.1"/>
    </source>
</evidence>
<proteinExistence type="predicted"/>
<reference evidence="1" key="2">
    <citation type="journal article" date="2021" name="Syst. Appl. Microbiol.">
        <title>Roseomonas hellenica sp. nov., isolated from roots of wild-growing Alkanna tinctoria.</title>
        <authorList>
            <person name="Rat A."/>
            <person name="Naranjo H.D."/>
            <person name="Lebbe L."/>
            <person name="Cnockaert M."/>
            <person name="Krigas N."/>
            <person name="Grigoriadou K."/>
            <person name="Maloupa E."/>
            <person name="Willems A."/>
        </authorList>
    </citation>
    <scope>NUCLEOTIDE SEQUENCE</scope>
    <source>
        <strain evidence="1">LMG 31228</strain>
    </source>
</reference>
<keyword evidence="2" id="KW-1185">Reference proteome</keyword>
<gene>
    <name evidence="1" type="ORF">GXW74_19795</name>
</gene>
<comment type="caution">
    <text evidence="1">The sequence shown here is derived from an EMBL/GenBank/DDBJ whole genome shotgun (WGS) entry which is preliminary data.</text>
</comment>
<dbReference type="AlphaFoldDB" id="A0A9X9XGA9"/>
<dbReference type="Proteomes" id="UP001138709">
    <property type="component" value="Unassembled WGS sequence"/>
</dbReference>
<name>A0A9X9XGA9_9PROT</name>
<evidence type="ECO:0000313" key="2">
    <source>
        <dbReference type="Proteomes" id="UP001138709"/>
    </source>
</evidence>
<reference evidence="1" key="1">
    <citation type="submission" date="2020-01" db="EMBL/GenBank/DDBJ databases">
        <authorList>
            <person name="Rat A."/>
        </authorList>
    </citation>
    <scope>NUCLEOTIDE SEQUENCE</scope>
    <source>
        <strain evidence="1">LMG 31228</strain>
    </source>
</reference>
<dbReference type="InterPro" id="IPR021251">
    <property type="entry name" value="DUF2793"/>
</dbReference>